<evidence type="ECO:0000313" key="3">
    <source>
        <dbReference type="Proteomes" id="UP000027265"/>
    </source>
</evidence>
<evidence type="ECO:0000256" key="1">
    <source>
        <dbReference type="SAM" id="MobiDB-lite"/>
    </source>
</evidence>
<feature type="region of interest" description="Disordered" evidence="1">
    <location>
        <begin position="106"/>
        <end position="135"/>
    </location>
</feature>
<feature type="compositionally biased region" description="Low complexity" evidence="1">
    <location>
        <begin position="108"/>
        <end position="123"/>
    </location>
</feature>
<keyword evidence="3" id="KW-1185">Reference proteome</keyword>
<sequence>MDPRNHSSDPLVSLSSRSHSSSETFHLLWPRLAPHPQHDLSKHPSPFANAADNHPPLSLEPSSPSSPPSPPLRANLLSHRNLPPRQSISVPSLTHLFATRLYTIIPESPSSPSTSSSTYSSPTQPYGVPHPNPNT</sequence>
<proteinExistence type="predicted"/>
<protein>
    <submittedName>
        <fullName evidence="2">Uncharacterized protein</fullName>
    </submittedName>
</protein>
<dbReference type="InParanoid" id="A0A067PDS3"/>
<gene>
    <name evidence="2" type="ORF">JAAARDRAFT_40577</name>
</gene>
<dbReference type="AlphaFoldDB" id="A0A067PDS3"/>
<name>A0A067PDS3_9AGAM</name>
<accession>A0A067PDS3</accession>
<feature type="region of interest" description="Disordered" evidence="1">
    <location>
        <begin position="34"/>
        <end position="90"/>
    </location>
</feature>
<evidence type="ECO:0000313" key="2">
    <source>
        <dbReference type="EMBL" id="KDQ51955.1"/>
    </source>
</evidence>
<dbReference type="HOGENOM" id="CLU_1886062_0_0_1"/>
<organism evidence="2 3">
    <name type="scientific">Jaapia argillacea MUCL 33604</name>
    <dbReference type="NCBI Taxonomy" id="933084"/>
    <lineage>
        <taxon>Eukaryota</taxon>
        <taxon>Fungi</taxon>
        <taxon>Dikarya</taxon>
        <taxon>Basidiomycota</taxon>
        <taxon>Agaricomycotina</taxon>
        <taxon>Agaricomycetes</taxon>
        <taxon>Agaricomycetidae</taxon>
        <taxon>Jaapiales</taxon>
        <taxon>Jaapiaceae</taxon>
        <taxon>Jaapia</taxon>
    </lineage>
</organism>
<dbReference type="Proteomes" id="UP000027265">
    <property type="component" value="Unassembled WGS sequence"/>
</dbReference>
<reference evidence="3" key="1">
    <citation type="journal article" date="2014" name="Proc. Natl. Acad. Sci. U.S.A.">
        <title>Extensive sampling of basidiomycete genomes demonstrates inadequacy of the white-rot/brown-rot paradigm for wood decay fungi.</title>
        <authorList>
            <person name="Riley R."/>
            <person name="Salamov A.A."/>
            <person name="Brown D.W."/>
            <person name="Nagy L.G."/>
            <person name="Floudas D."/>
            <person name="Held B.W."/>
            <person name="Levasseur A."/>
            <person name="Lombard V."/>
            <person name="Morin E."/>
            <person name="Otillar R."/>
            <person name="Lindquist E.A."/>
            <person name="Sun H."/>
            <person name="LaButti K.M."/>
            <person name="Schmutz J."/>
            <person name="Jabbour D."/>
            <person name="Luo H."/>
            <person name="Baker S.E."/>
            <person name="Pisabarro A.G."/>
            <person name="Walton J.D."/>
            <person name="Blanchette R.A."/>
            <person name="Henrissat B."/>
            <person name="Martin F."/>
            <person name="Cullen D."/>
            <person name="Hibbett D.S."/>
            <person name="Grigoriev I.V."/>
        </authorList>
    </citation>
    <scope>NUCLEOTIDE SEQUENCE [LARGE SCALE GENOMIC DNA]</scope>
    <source>
        <strain evidence="3">MUCL 33604</strain>
    </source>
</reference>
<dbReference type="EMBL" id="KL197743">
    <property type="protein sequence ID" value="KDQ51955.1"/>
    <property type="molecule type" value="Genomic_DNA"/>
</dbReference>